<keyword evidence="4" id="KW-1185">Reference proteome</keyword>
<evidence type="ECO:0000259" key="2">
    <source>
        <dbReference type="Pfam" id="PF20237"/>
    </source>
</evidence>
<evidence type="ECO:0000256" key="1">
    <source>
        <dbReference type="SAM" id="Phobius"/>
    </source>
</evidence>
<feature type="transmembrane region" description="Helical" evidence="1">
    <location>
        <begin position="253"/>
        <end position="271"/>
    </location>
</feature>
<dbReference type="PANTHER" id="PTHR34502">
    <property type="entry name" value="DUF6594 DOMAIN-CONTAINING PROTEIN-RELATED"/>
    <property type="match status" value="1"/>
</dbReference>
<feature type="transmembrane region" description="Helical" evidence="1">
    <location>
        <begin position="201"/>
        <end position="221"/>
    </location>
</feature>
<sequence length="277" mass="31089">MSKIPEMAMFRRFGTLNLQNLLYLQAEILELEQTLQTLQKKDSQGNEEQRRYATNWWFLRNAKRRGGTGEQWSLVEIIRKKLYEYSTSPSIQLAALMQQHSIMHMPKPTTRDTLEVQKLLEAWEMGPAALTGDDSHIWGCLTDNQSPPFHDLVALLPRHSGDPLSSWVISKAEMLTNMRFRSKGSNLQGYRDQIVAKWTNVFVNVLASLFPVASNVILYVVQPIGARFGVIAAFSVLLSGYLSAFTTAKQSEIFAVAAAWAAVQVVFASIGDNCDCG</sequence>
<feature type="domain" description="DUF6594" evidence="2">
    <location>
        <begin position="1"/>
        <end position="265"/>
    </location>
</feature>
<keyword evidence="1" id="KW-1133">Transmembrane helix</keyword>
<keyword evidence="1" id="KW-0812">Transmembrane</keyword>
<protein>
    <recommendedName>
        <fullName evidence="2">DUF6594 domain-containing protein</fullName>
    </recommendedName>
</protein>
<dbReference type="InterPro" id="IPR046529">
    <property type="entry name" value="DUF6594"/>
</dbReference>
<evidence type="ECO:0000313" key="3">
    <source>
        <dbReference type="EMBL" id="KAK8224619.1"/>
    </source>
</evidence>
<dbReference type="EMBL" id="JBBWRZ010000012">
    <property type="protein sequence ID" value="KAK8224619.1"/>
    <property type="molecule type" value="Genomic_DNA"/>
</dbReference>
<reference evidence="3 4" key="1">
    <citation type="submission" date="2024-04" db="EMBL/GenBank/DDBJ databases">
        <title>Phyllosticta paracitricarpa is synonymous to the EU quarantine fungus P. citricarpa based on phylogenomic analyses.</title>
        <authorList>
            <consortium name="Lawrence Berkeley National Laboratory"/>
            <person name="Van Ingen-Buijs V.A."/>
            <person name="Van Westerhoven A.C."/>
            <person name="Haridas S."/>
            <person name="Skiadas P."/>
            <person name="Martin F."/>
            <person name="Groenewald J.Z."/>
            <person name="Crous P.W."/>
            <person name="Seidl M.F."/>
        </authorList>
    </citation>
    <scope>NUCLEOTIDE SEQUENCE [LARGE SCALE GENOMIC DNA]</scope>
    <source>
        <strain evidence="3 4">CBS 123374</strain>
    </source>
</reference>
<keyword evidence="1" id="KW-0472">Membrane</keyword>
<dbReference type="Pfam" id="PF20237">
    <property type="entry name" value="DUF6594"/>
    <property type="match status" value="1"/>
</dbReference>
<gene>
    <name evidence="3" type="ORF">HDK90DRAFT_505461</name>
</gene>
<proteinExistence type="predicted"/>
<dbReference type="Proteomes" id="UP001492380">
    <property type="component" value="Unassembled WGS sequence"/>
</dbReference>
<accession>A0ABR1YB11</accession>
<dbReference type="PANTHER" id="PTHR34502:SF5">
    <property type="entry name" value="DUF6594 DOMAIN-CONTAINING PROTEIN"/>
    <property type="match status" value="1"/>
</dbReference>
<organism evidence="3 4">
    <name type="scientific">Phyllosticta capitalensis</name>
    <dbReference type="NCBI Taxonomy" id="121624"/>
    <lineage>
        <taxon>Eukaryota</taxon>
        <taxon>Fungi</taxon>
        <taxon>Dikarya</taxon>
        <taxon>Ascomycota</taxon>
        <taxon>Pezizomycotina</taxon>
        <taxon>Dothideomycetes</taxon>
        <taxon>Dothideomycetes incertae sedis</taxon>
        <taxon>Botryosphaeriales</taxon>
        <taxon>Phyllostictaceae</taxon>
        <taxon>Phyllosticta</taxon>
    </lineage>
</organism>
<feature type="transmembrane region" description="Helical" evidence="1">
    <location>
        <begin position="227"/>
        <end position="246"/>
    </location>
</feature>
<comment type="caution">
    <text evidence="3">The sequence shown here is derived from an EMBL/GenBank/DDBJ whole genome shotgun (WGS) entry which is preliminary data.</text>
</comment>
<evidence type="ECO:0000313" key="4">
    <source>
        <dbReference type="Proteomes" id="UP001492380"/>
    </source>
</evidence>
<name>A0ABR1YB11_9PEZI</name>